<reference evidence="2 3" key="1">
    <citation type="submission" date="2017-05" db="EMBL/GenBank/DDBJ databases">
        <authorList>
            <person name="Varghese N."/>
            <person name="Submissions S."/>
        </authorList>
    </citation>
    <scope>NUCLEOTIDE SEQUENCE [LARGE SCALE GENOMIC DNA]</scope>
    <source>
        <strain evidence="2 3">DSM 21985</strain>
    </source>
</reference>
<dbReference type="AlphaFoldDB" id="A0A521C2U3"/>
<sequence length="155" mass="18359">MGRSRYKFHEEYYPYFITSTILEELPLLSKPQIAQILLDQFIFMQKEKQVTLYAYVIMPNHFHAIVQGENLGNSLRLTKSYIARKTLEYLKQNEHTRWLNKLKWNKKSHKAGRTYQLWQEGSHPVQLNSSDMVHQKMEYLHANPVSSGFVDEPAD</sequence>
<dbReference type="GO" id="GO:0004803">
    <property type="term" value="F:transposase activity"/>
    <property type="evidence" value="ECO:0007669"/>
    <property type="project" value="InterPro"/>
</dbReference>
<dbReference type="PANTHER" id="PTHR36966">
    <property type="entry name" value="REP-ASSOCIATED TYROSINE TRANSPOSASE"/>
    <property type="match status" value="1"/>
</dbReference>
<accession>A0A521C2U3</accession>
<feature type="domain" description="Transposase IS200-like" evidence="1">
    <location>
        <begin position="10"/>
        <end position="143"/>
    </location>
</feature>
<proteinExistence type="predicted"/>
<dbReference type="Proteomes" id="UP000317557">
    <property type="component" value="Unassembled WGS sequence"/>
</dbReference>
<dbReference type="InterPro" id="IPR036515">
    <property type="entry name" value="Transposase_17_sf"/>
</dbReference>
<name>A0A521C2U3_9BACT</name>
<keyword evidence="3" id="KW-1185">Reference proteome</keyword>
<dbReference type="InterPro" id="IPR052715">
    <property type="entry name" value="RAYT_transposase"/>
</dbReference>
<evidence type="ECO:0000313" key="3">
    <source>
        <dbReference type="Proteomes" id="UP000317557"/>
    </source>
</evidence>
<dbReference type="PANTHER" id="PTHR36966:SF1">
    <property type="entry name" value="REP-ASSOCIATED TYROSINE TRANSPOSASE"/>
    <property type="match status" value="1"/>
</dbReference>
<dbReference type="NCBIfam" id="NF047646">
    <property type="entry name" value="REP_Tyr_transpos"/>
    <property type="match status" value="1"/>
</dbReference>
<dbReference type="RefSeq" id="WP_246075168.1">
    <property type="nucleotide sequence ID" value="NZ_FXTP01000004.1"/>
</dbReference>
<dbReference type="InterPro" id="IPR002686">
    <property type="entry name" value="Transposase_17"/>
</dbReference>
<organism evidence="2 3">
    <name type="scientific">Gracilimonas mengyeensis</name>
    <dbReference type="NCBI Taxonomy" id="1302730"/>
    <lineage>
        <taxon>Bacteria</taxon>
        <taxon>Pseudomonadati</taxon>
        <taxon>Balneolota</taxon>
        <taxon>Balneolia</taxon>
        <taxon>Balneolales</taxon>
        <taxon>Balneolaceae</taxon>
        <taxon>Gracilimonas</taxon>
    </lineage>
</organism>
<evidence type="ECO:0000259" key="1">
    <source>
        <dbReference type="SMART" id="SM01321"/>
    </source>
</evidence>
<dbReference type="GO" id="GO:0006313">
    <property type="term" value="P:DNA transposition"/>
    <property type="evidence" value="ECO:0007669"/>
    <property type="project" value="InterPro"/>
</dbReference>
<dbReference type="EMBL" id="FXTP01000004">
    <property type="protein sequence ID" value="SMO53655.1"/>
    <property type="molecule type" value="Genomic_DNA"/>
</dbReference>
<evidence type="ECO:0000313" key="2">
    <source>
        <dbReference type="EMBL" id="SMO53655.1"/>
    </source>
</evidence>
<gene>
    <name evidence="2" type="ORF">SAMN06265219_10493</name>
</gene>
<protein>
    <submittedName>
        <fullName evidence="2">Transposase IS200 like</fullName>
    </submittedName>
</protein>
<dbReference type="SUPFAM" id="SSF143422">
    <property type="entry name" value="Transposase IS200-like"/>
    <property type="match status" value="1"/>
</dbReference>
<dbReference type="Gene3D" id="3.30.70.1290">
    <property type="entry name" value="Transposase IS200-like"/>
    <property type="match status" value="1"/>
</dbReference>
<dbReference type="SMART" id="SM01321">
    <property type="entry name" value="Y1_Tnp"/>
    <property type="match status" value="1"/>
</dbReference>
<dbReference type="GO" id="GO:0043565">
    <property type="term" value="F:sequence-specific DNA binding"/>
    <property type="evidence" value="ECO:0007669"/>
    <property type="project" value="TreeGrafter"/>
</dbReference>